<feature type="transmembrane region" description="Helical" evidence="6">
    <location>
        <begin position="284"/>
        <end position="301"/>
    </location>
</feature>
<feature type="transmembrane region" description="Helical" evidence="6">
    <location>
        <begin position="252"/>
        <end position="272"/>
    </location>
</feature>
<dbReference type="GO" id="GO:0015141">
    <property type="term" value="F:succinate transmembrane transporter activity"/>
    <property type="evidence" value="ECO:0007669"/>
    <property type="project" value="TreeGrafter"/>
</dbReference>
<keyword evidence="3 6" id="KW-0812">Transmembrane</keyword>
<proteinExistence type="predicted"/>
<evidence type="ECO:0000313" key="8">
    <source>
        <dbReference type="EnsemblMetazoa" id="GMOY007984-PA"/>
    </source>
</evidence>
<dbReference type="InterPro" id="IPR004680">
    <property type="entry name" value="Cit_transptr-like_dom"/>
</dbReference>
<dbReference type="Proteomes" id="UP000092444">
    <property type="component" value="Unassembled WGS sequence"/>
</dbReference>
<dbReference type="AlphaFoldDB" id="A0A1B0G3T6"/>
<feature type="transmembrane region" description="Helical" evidence="6">
    <location>
        <begin position="141"/>
        <end position="161"/>
    </location>
</feature>
<dbReference type="Pfam" id="PF03600">
    <property type="entry name" value="CitMHS"/>
    <property type="match status" value="1"/>
</dbReference>
<keyword evidence="2" id="KW-0813">Transport</keyword>
<organism evidence="8 9">
    <name type="scientific">Glossina morsitans morsitans</name>
    <name type="common">Savannah tsetse fly</name>
    <dbReference type="NCBI Taxonomy" id="37546"/>
    <lineage>
        <taxon>Eukaryota</taxon>
        <taxon>Metazoa</taxon>
        <taxon>Ecdysozoa</taxon>
        <taxon>Arthropoda</taxon>
        <taxon>Hexapoda</taxon>
        <taxon>Insecta</taxon>
        <taxon>Pterygota</taxon>
        <taxon>Neoptera</taxon>
        <taxon>Endopterygota</taxon>
        <taxon>Diptera</taxon>
        <taxon>Brachycera</taxon>
        <taxon>Muscomorpha</taxon>
        <taxon>Hippoboscoidea</taxon>
        <taxon>Glossinidae</taxon>
        <taxon>Glossina</taxon>
    </lineage>
</organism>
<evidence type="ECO:0000256" key="1">
    <source>
        <dbReference type="ARBA" id="ARBA00004141"/>
    </source>
</evidence>
<feature type="transmembrane region" description="Helical" evidence="6">
    <location>
        <begin position="12"/>
        <end position="29"/>
    </location>
</feature>
<feature type="domain" description="Citrate transporter-like" evidence="7">
    <location>
        <begin position="3"/>
        <end position="381"/>
    </location>
</feature>
<dbReference type="VEuPathDB" id="VectorBase:GMOY007984"/>
<dbReference type="PhylomeDB" id="A0A1B0G3T6"/>
<evidence type="ECO:0000256" key="2">
    <source>
        <dbReference type="ARBA" id="ARBA00022448"/>
    </source>
</evidence>
<evidence type="ECO:0000313" key="9">
    <source>
        <dbReference type="Proteomes" id="UP000092444"/>
    </source>
</evidence>
<evidence type="ECO:0000256" key="5">
    <source>
        <dbReference type="ARBA" id="ARBA00023136"/>
    </source>
</evidence>
<dbReference type="PANTHER" id="PTHR10283:SF82">
    <property type="entry name" value="SOLUTE CARRIER FAMILY 13 MEMBER 2"/>
    <property type="match status" value="1"/>
</dbReference>
<protein>
    <recommendedName>
        <fullName evidence="7">Citrate transporter-like domain-containing protein</fullName>
    </recommendedName>
</protein>
<reference evidence="8" key="1">
    <citation type="submission" date="2020-05" db="UniProtKB">
        <authorList>
            <consortium name="EnsemblMetazoa"/>
        </authorList>
    </citation>
    <scope>IDENTIFICATION</scope>
    <source>
        <strain evidence="8">Yale</strain>
    </source>
</reference>
<feature type="transmembrane region" description="Helical" evidence="6">
    <location>
        <begin position="455"/>
        <end position="476"/>
    </location>
</feature>
<evidence type="ECO:0000256" key="3">
    <source>
        <dbReference type="ARBA" id="ARBA00022692"/>
    </source>
</evidence>
<dbReference type="EMBL" id="CCAG010005272">
    <property type="status" value="NOT_ANNOTATED_CDS"/>
    <property type="molecule type" value="Genomic_DNA"/>
</dbReference>
<feature type="transmembrane region" description="Helical" evidence="6">
    <location>
        <begin position="191"/>
        <end position="219"/>
    </location>
</feature>
<evidence type="ECO:0000259" key="7">
    <source>
        <dbReference type="Pfam" id="PF03600"/>
    </source>
</evidence>
<dbReference type="GO" id="GO:0005886">
    <property type="term" value="C:plasma membrane"/>
    <property type="evidence" value="ECO:0007669"/>
    <property type="project" value="TreeGrafter"/>
</dbReference>
<evidence type="ECO:0000256" key="6">
    <source>
        <dbReference type="SAM" id="Phobius"/>
    </source>
</evidence>
<feature type="transmembrane region" description="Helical" evidence="6">
    <location>
        <begin position="414"/>
        <end position="443"/>
    </location>
</feature>
<dbReference type="STRING" id="37546.A0A1B0G3T6"/>
<dbReference type="GO" id="GO:0015137">
    <property type="term" value="F:citrate transmembrane transporter activity"/>
    <property type="evidence" value="ECO:0007669"/>
    <property type="project" value="TreeGrafter"/>
</dbReference>
<keyword evidence="9" id="KW-1185">Reference proteome</keyword>
<keyword evidence="5 6" id="KW-0472">Membrane</keyword>
<comment type="subcellular location">
    <subcellularLocation>
        <location evidence="1">Membrane</location>
        <topology evidence="1">Multi-pass membrane protein</topology>
    </subcellularLocation>
</comment>
<accession>A0A1B0G3T6</accession>
<dbReference type="PANTHER" id="PTHR10283">
    <property type="entry name" value="SOLUTE CARRIER FAMILY 13 MEMBER"/>
    <property type="match status" value="1"/>
</dbReference>
<keyword evidence="4 6" id="KW-1133">Transmembrane helix</keyword>
<name>A0A1B0G3T6_GLOMM</name>
<sequence>MCFWWVFESTTPVTPSILPMIVFPMFGVLHSEETCMSYTTSPQFVFMFSCFLAITMDYSKASDYMAYKWVSFFSHKPRRLHITVCLTSYLLSLFVQDAVVCALMIPLSRGIVQVLENISIGHLYDETIEVKEDQPATPTKLTIGFVLGVAFSTHIGGIATLSGSDTGYKLKELYDEIMPGAKGGPITYGTYLAIAAPLSFILFLITLAYLQVVCLGLFLRNSPTNLMYDNEASKDAIKVALNELPPMDLHQAMAITFWIFCYVLAFFLKPIFMPGIAESISEVVVKHSAISMLICLFLFYLPNAADFLPYFICRRPKSYRTIPSLLKWGVAQAAMPWNYFFIFGSSMSMATGMKRTQWQACVNVLSNLNAQLQVILWVLAVGGISVIGKSHLVAEFFIPWSTFLNSSALPHPGQLMYAIAFACRMTFFLPISSVSNCFACSWVNIRAKHVMMASALPVLAGLLLSIIFTVTLVPLFHRGFGDIMDSAD</sequence>
<feature type="transmembrane region" description="Helical" evidence="6">
    <location>
        <begin position="374"/>
        <end position="394"/>
    </location>
</feature>
<evidence type="ECO:0000256" key="4">
    <source>
        <dbReference type="ARBA" id="ARBA00022989"/>
    </source>
</evidence>
<dbReference type="EnsemblMetazoa" id="GMOY007984-RA">
    <property type="protein sequence ID" value="GMOY007984-PA"/>
    <property type="gene ID" value="GMOY007984"/>
</dbReference>